<feature type="region of interest" description="Disordered" evidence="1">
    <location>
        <begin position="53"/>
        <end position="81"/>
    </location>
</feature>
<proteinExistence type="predicted"/>
<sequence length="207" mass="22965">MLVLVTLGRRGEHLGHVPRPSLAPCSRAARPWLLRYNAAGIPVDVGRTLERLRRKKTTDGAGSGLSHRGRPPRPSRQTRLTSDSIVALHKCELSLEGRLGRDVGQRGLSIHLLSWRAAPKLWHGSGQYLLLGPFTWPKNPPGDGVRDAVIHLVLLFNLLENLGLDDKNGGPETLPFLPPMPAAHVIHVVIRCMHYYTSVLRSRYVVM</sequence>
<keyword evidence="3" id="KW-1185">Reference proteome</keyword>
<dbReference type="Proteomes" id="UP001215280">
    <property type="component" value="Unassembled WGS sequence"/>
</dbReference>
<gene>
    <name evidence="2" type="ORF">DFH07DRAFT_389236</name>
</gene>
<comment type="caution">
    <text evidence="2">The sequence shown here is derived from an EMBL/GenBank/DDBJ whole genome shotgun (WGS) entry which is preliminary data.</text>
</comment>
<reference evidence="2" key="1">
    <citation type="submission" date="2023-03" db="EMBL/GenBank/DDBJ databases">
        <title>Massive genome expansion in bonnet fungi (Mycena s.s.) driven by repeated elements and novel gene families across ecological guilds.</title>
        <authorList>
            <consortium name="Lawrence Berkeley National Laboratory"/>
            <person name="Harder C.B."/>
            <person name="Miyauchi S."/>
            <person name="Viragh M."/>
            <person name="Kuo A."/>
            <person name="Thoen E."/>
            <person name="Andreopoulos B."/>
            <person name="Lu D."/>
            <person name="Skrede I."/>
            <person name="Drula E."/>
            <person name="Henrissat B."/>
            <person name="Morin E."/>
            <person name="Kohler A."/>
            <person name="Barry K."/>
            <person name="LaButti K."/>
            <person name="Morin E."/>
            <person name="Salamov A."/>
            <person name="Lipzen A."/>
            <person name="Mereny Z."/>
            <person name="Hegedus B."/>
            <person name="Baldrian P."/>
            <person name="Stursova M."/>
            <person name="Weitz H."/>
            <person name="Taylor A."/>
            <person name="Grigoriev I.V."/>
            <person name="Nagy L.G."/>
            <person name="Martin F."/>
            <person name="Kauserud H."/>
        </authorList>
    </citation>
    <scope>NUCLEOTIDE SEQUENCE</scope>
    <source>
        <strain evidence="2">CBHHK188m</strain>
    </source>
</reference>
<organism evidence="2 3">
    <name type="scientific">Mycena maculata</name>
    <dbReference type="NCBI Taxonomy" id="230809"/>
    <lineage>
        <taxon>Eukaryota</taxon>
        <taxon>Fungi</taxon>
        <taxon>Dikarya</taxon>
        <taxon>Basidiomycota</taxon>
        <taxon>Agaricomycotina</taxon>
        <taxon>Agaricomycetes</taxon>
        <taxon>Agaricomycetidae</taxon>
        <taxon>Agaricales</taxon>
        <taxon>Marasmiineae</taxon>
        <taxon>Mycenaceae</taxon>
        <taxon>Mycena</taxon>
    </lineage>
</organism>
<evidence type="ECO:0000313" key="2">
    <source>
        <dbReference type="EMBL" id="KAJ7781834.1"/>
    </source>
</evidence>
<dbReference type="EMBL" id="JARJLG010000004">
    <property type="protein sequence ID" value="KAJ7781834.1"/>
    <property type="molecule type" value="Genomic_DNA"/>
</dbReference>
<name>A0AAD7KAM7_9AGAR</name>
<evidence type="ECO:0000256" key="1">
    <source>
        <dbReference type="SAM" id="MobiDB-lite"/>
    </source>
</evidence>
<protein>
    <submittedName>
        <fullName evidence="2">Uncharacterized protein</fullName>
    </submittedName>
</protein>
<accession>A0AAD7KAM7</accession>
<evidence type="ECO:0000313" key="3">
    <source>
        <dbReference type="Proteomes" id="UP001215280"/>
    </source>
</evidence>
<dbReference type="AlphaFoldDB" id="A0AAD7KAM7"/>